<dbReference type="InterPro" id="IPR011600">
    <property type="entry name" value="Pept_C14_caspase"/>
</dbReference>
<dbReference type="PANTHER" id="PTHR48104:SF30">
    <property type="entry name" value="METACASPASE-1"/>
    <property type="match status" value="1"/>
</dbReference>
<proteinExistence type="predicted"/>
<name>A0ABW7FG46_9BURK</name>
<evidence type="ECO:0000313" key="3">
    <source>
        <dbReference type="Proteomes" id="UP001606301"/>
    </source>
</evidence>
<sequence>MQRRDALAALCAWPALVKAGPRIAHALLVGVSVYPRLNGKALPGAANDVALMARTVEALGVAPEHLTRLAEDALPPTRARIVEALAALAASARPGDWLLVYFSGHGAQVPARSGREGDGLDEVFLPRDTEAWDPERREVRGALRDKDIAAALHRIRARGAHVWAIFDTCHAADMTRQAGSGRGPLWRFASPADLSIPLPLWLKQWQRGLSASPRRRTATVPGHGQFVGFYAAQEGEGAIEERLPDPAAPAETRLYGLFTHRLALAVPQWLAEPQTATFASLAAGVRQGYGDRPFPTPEFVGALERRPDLGRP</sequence>
<protein>
    <submittedName>
        <fullName evidence="2">Caspase family protein</fullName>
    </submittedName>
</protein>
<evidence type="ECO:0000259" key="1">
    <source>
        <dbReference type="Pfam" id="PF00656"/>
    </source>
</evidence>
<dbReference type="Gene3D" id="3.40.50.1460">
    <property type="match status" value="1"/>
</dbReference>
<dbReference type="InterPro" id="IPR050452">
    <property type="entry name" value="Metacaspase"/>
</dbReference>
<dbReference type="PANTHER" id="PTHR48104">
    <property type="entry name" value="METACASPASE-4"/>
    <property type="match status" value="1"/>
</dbReference>
<comment type="caution">
    <text evidence="2">The sequence shown here is derived from an EMBL/GenBank/DDBJ whole genome shotgun (WGS) entry which is preliminary data.</text>
</comment>
<dbReference type="InterPro" id="IPR029030">
    <property type="entry name" value="Caspase-like_dom_sf"/>
</dbReference>
<gene>
    <name evidence="2" type="ORF">ACG0Z3_04820</name>
</gene>
<evidence type="ECO:0000313" key="2">
    <source>
        <dbReference type="EMBL" id="MFG6439997.1"/>
    </source>
</evidence>
<dbReference type="EMBL" id="JBIGHW010000002">
    <property type="protein sequence ID" value="MFG6439997.1"/>
    <property type="molecule type" value="Genomic_DNA"/>
</dbReference>
<dbReference type="SUPFAM" id="SSF52129">
    <property type="entry name" value="Caspase-like"/>
    <property type="match status" value="1"/>
</dbReference>
<keyword evidence="3" id="KW-1185">Reference proteome</keyword>
<organism evidence="2 3">
    <name type="scientific">Pelomonas margarita</name>
    <dbReference type="NCBI Taxonomy" id="3299031"/>
    <lineage>
        <taxon>Bacteria</taxon>
        <taxon>Pseudomonadati</taxon>
        <taxon>Pseudomonadota</taxon>
        <taxon>Betaproteobacteria</taxon>
        <taxon>Burkholderiales</taxon>
        <taxon>Sphaerotilaceae</taxon>
        <taxon>Roseateles</taxon>
    </lineage>
</organism>
<dbReference type="Pfam" id="PF00656">
    <property type="entry name" value="Peptidase_C14"/>
    <property type="match status" value="1"/>
</dbReference>
<dbReference type="Proteomes" id="UP001606301">
    <property type="component" value="Unassembled WGS sequence"/>
</dbReference>
<accession>A0ABW7FG46</accession>
<feature type="domain" description="Peptidase C14 caspase" evidence="1">
    <location>
        <begin position="25"/>
        <end position="263"/>
    </location>
</feature>
<dbReference type="RefSeq" id="WP_394395807.1">
    <property type="nucleotide sequence ID" value="NZ_JBIGHW010000002.1"/>
</dbReference>
<reference evidence="2 3" key="1">
    <citation type="submission" date="2024-08" db="EMBL/GenBank/DDBJ databases">
        <authorList>
            <person name="Lu H."/>
        </authorList>
    </citation>
    <scope>NUCLEOTIDE SEQUENCE [LARGE SCALE GENOMIC DNA]</scope>
    <source>
        <strain evidence="2 3">LKC17W</strain>
    </source>
</reference>